<gene>
    <name evidence="2" type="ORF">TTHERM_000502289</name>
</gene>
<evidence type="ECO:0000313" key="2">
    <source>
        <dbReference type="EMBL" id="EWS72768.1"/>
    </source>
</evidence>
<dbReference type="GeneID" id="24439324"/>
<dbReference type="Proteomes" id="UP000009168">
    <property type="component" value="Unassembled WGS sequence"/>
</dbReference>
<dbReference type="RefSeq" id="XP_012654705.1">
    <property type="nucleotide sequence ID" value="XM_012799251.1"/>
</dbReference>
<feature type="region of interest" description="Disordered" evidence="1">
    <location>
        <begin position="177"/>
        <end position="210"/>
    </location>
</feature>
<sequence length="210" mass="24649">MSYLNKYIEFIKKFSNIEFFKRYDKFAHKFQQSFRYLHYVLQSHNKVNNRKILFYAFGNIFLSSKRSSQNHLIYLGSAFFSGTLLCMLKYPQSIPSRLGTGLNLDTVVDYLQSAQEPELRNNYSTDKILEEALRTDKLDDIFLTQLGLLCTENGKPEFAFQCYQILHMRNHTKFRTNSDLQIETNPKQGKAQHSEDQEKVDVNEVLESIS</sequence>
<dbReference type="EMBL" id="GG662548">
    <property type="protein sequence ID" value="EWS72768.1"/>
    <property type="molecule type" value="Genomic_DNA"/>
</dbReference>
<feature type="compositionally biased region" description="Polar residues" evidence="1">
    <location>
        <begin position="177"/>
        <end position="187"/>
    </location>
</feature>
<evidence type="ECO:0000256" key="1">
    <source>
        <dbReference type="SAM" id="MobiDB-lite"/>
    </source>
</evidence>
<dbReference type="InParanoid" id="W7X8N9"/>
<proteinExistence type="predicted"/>
<name>W7X8N9_TETTS</name>
<organism evidence="2 3">
    <name type="scientific">Tetrahymena thermophila (strain SB210)</name>
    <dbReference type="NCBI Taxonomy" id="312017"/>
    <lineage>
        <taxon>Eukaryota</taxon>
        <taxon>Sar</taxon>
        <taxon>Alveolata</taxon>
        <taxon>Ciliophora</taxon>
        <taxon>Intramacronucleata</taxon>
        <taxon>Oligohymenophorea</taxon>
        <taxon>Hymenostomatida</taxon>
        <taxon>Tetrahymenina</taxon>
        <taxon>Tetrahymenidae</taxon>
        <taxon>Tetrahymena</taxon>
    </lineage>
</organism>
<keyword evidence="3" id="KW-1185">Reference proteome</keyword>
<reference evidence="3" key="1">
    <citation type="journal article" date="2006" name="PLoS Biol.">
        <title>Macronuclear genome sequence of the ciliate Tetrahymena thermophila, a model eukaryote.</title>
        <authorList>
            <person name="Eisen J.A."/>
            <person name="Coyne R.S."/>
            <person name="Wu M."/>
            <person name="Wu D."/>
            <person name="Thiagarajan M."/>
            <person name="Wortman J.R."/>
            <person name="Badger J.H."/>
            <person name="Ren Q."/>
            <person name="Amedeo P."/>
            <person name="Jones K.M."/>
            <person name="Tallon L.J."/>
            <person name="Delcher A.L."/>
            <person name="Salzberg S.L."/>
            <person name="Silva J.C."/>
            <person name="Haas B.J."/>
            <person name="Majoros W.H."/>
            <person name="Farzad M."/>
            <person name="Carlton J.M."/>
            <person name="Smith R.K. Jr."/>
            <person name="Garg J."/>
            <person name="Pearlman R.E."/>
            <person name="Karrer K.M."/>
            <person name="Sun L."/>
            <person name="Manning G."/>
            <person name="Elde N.C."/>
            <person name="Turkewitz A.P."/>
            <person name="Asai D.J."/>
            <person name="Wilkes D.E."/>
            <person name="Wang Y."/>
            <person name="Cai H."/>
            <person name="Collins K."/>
            <person name="Stewart B.A."/>
            <person name="Lee S.R."/>
            <person name="Wilamowska K."/>
            <person name="Weinberg Z."/>
            <person name="Ruzzo W.L."/>
            <person name="Wloga D."/>
            <person name="Gaertig J."/>
            <person name="Frankel J."/>
            <person name="Tsao C.-C."/>
            <person name="Gorovsky M.A."/>
            <person name="Keeling P.J."/>
            <person name="Waller R.F."/>
            <person name="Patron N.J."/>
            <person name="Cherry J.M."/>
            <person name="Stover N.A."/>
            <person name="Krieger C.J."/>
            <person name="del Toro C."/>
            <person name="Ryder H.F."/>
            <person name="Williamson S.C."/>
            <person name="Barbeau R.A."/>
            <person name="Hamilton E.P."/>
            <person name="Orias E."/>
        </authorList>
    </citation>
    <scope>NUCLEOTIDE SEQUENCE [LARGE SCALE GENOMIC DNA]</scope>
    <source>
        <strain evidence="3">SB210</strain>
    </source>
</reference>
<evidence type="ECO:0000313" key="3">
    <source>
        <dbReference type="Proteomes" id="UP000009168"/>
    </source>
</evidence>
<feature type="compositionally biased region" description="Basic and acidic residues" evidence="1">
    <location>
        <begin position="192"/>
        <end position="202"/>
    </location>
</feature>
<accession>W7X8N9</accession>
<dbReference type="AlphaFoldDB" id="W7X8N9"/>
<dbReference type="KEGG" id="tet:TTHERM_000502289"/>
<protein>
    <submittedName>
        <fullName evidence="2">Uncharacterized protein</fullName>
    </submittedName>
</protein>